<dbReference type="Gene3D" id="6.10.140.730">
    <property type="match status" value="1"/>
</dbReference>
<dbReference type="PROSITE" id="PS51257">
    <property type="entry name" value="PROKAR_LIPOPROTEIN"/>
    <property type="match status" value="1"/>
</dbReference>
<dbReference type="RefSeq" id="WP_369328372.1">
    <property type="nucleotide sequence ID" value="NZ_JAULBC010000001.1"/>
</dbReference>
<feature type="domain" description="CzcB-like C-terminal circularly permuted SH3-like" evidence="6">
    <location>
        <begin position="345"/>
        <end position="399"/>
    </location>
</feature>
<evidence type="ECO:0000256" key="1">
    <source>
        <dbReference type="ARBA" id="ARBA00022448"/>
    </source>
</evidence>
<dbReference type="InterPro" id="IPR045800">
    <property type="entry name" value="HMBD"/>
</dbReference>
<dbReference type="PANTHER" id="PTHR30097">
    <property type="entry name" value="CATION EFFLUX SYSTEM PROTEIN CUSB"/>
    <property type="match status" value="1"/>
</dbReference>
<dbReference type="EMBL" id="JAULBC010000001">
    <property type="protein sequence ID" value="MEX6686975.1"/>
    <property type="molecule type" value="Genomic_DNA"/>
</dbReference>
<feature type="domain" description="Heavy metal binding" evidence="2">
    <location>
        <begin position="35"/>
        <end position="61"/>
    </location>
</feature>
<dbReference type="InterPro" id="IPR058649">
    <property type="entry name" value="CzcB_C"/>
</dbReference>
<sequence>MKYLVISLMVLLAACNGRQHNHAEEKSVQAQEEIYTCPMHPQIIEHKPGKCPICGMDLVKKEFTSHEKVDVDLATLLKPTNSYVLSSIASTTIQKDQKELTIKALGSIDYDTRMVNVISSRVSGRIEKLYVKYRFQHVHKGDRVMDIYSPELVTAQQNLLFILNYDPENNNLIQAAKEKLLLLGMSAQQLQQLINTKKVIMSITVYSGYTGHIHEAGMMNESGTAAERMDLSKITEELAIKEGMYVEKGKAIFKIYNTDNSWAVLNVYAAEAPLVKTGMRVTVTPETDPSKSFDGTIGFIEPFFRKEDKTVTARVYFNNASLQIPIGSQVAASINVRSNEMDWLPKDAVLSLGLNKVVFLKEDGLFKVHPVQTGIGIKDFIQITGGLNATDSVAANAQYLMDSESFVKQGK</sequence>
<evidence type="ECO:0000259" key="3">
    <source>
        <dbReference type="Pfam" id="PF25869"/>
    </source>
</evidence>
<dbReference type="PANTHER" id="PTHR30097:SF15">
    <property type="entry name" value="CATION EFFLUX SYSTEM PROTEIN CUSB"/>
    <property type="match status" value="1"/>
</dbReference>
<comment type="caution">
    <text evidence="7">The sequence shown here is derived from an EMBL/GenBank/DDBJ whole genome shotgun (WGS) entry which is preliminary data.</text>
</comment>
<keyword evidence="1" id="KW-0813">Transport</keyword>
<evidence type="ECO:0000259" key="2">
    <source>
        <dbReference type="Pfam" id="PF19335"/>
    </source>
</evidence>
<dbReference type="Proteomes" id="UP001560573">
    <property type="component" value="Unassembled WGS sequence"/>
</dbReference>
<dbReference type="Pfam" id="PF25869">
    <property type="entry name" value="3HB_CusB"/>
    <property type="match status" value="1"/>
</dbReference>
<dbReference type="Gene3D" id="2.40.420.20">
    <property type="match status" value="1"/>
</dbReference>
<dbReference type="InterPro" id="IPR058790">
    <property type="entry name" value="BSH_CusB"/>
</dbReference>
<name>A0ABV3ZBJ1_9BACT</name>
<evidence type="ECO:0000259" key="4">
    <source>
        <dbReference type="Pfam" id="PF25919"/>
    </source>
</evidence>
<evidence type="ECO:0000259" key="5">
    <source>
        <dbReference type="Pfam" id="PF25954"/>
    </source>
</evidence>
<dbReference type="InterPro" id="IPR058791">
    <property type="entry name" value="3HB_CusB"/>
</dbReference>
<keyword evidence="8" id="KW-1185">Reference proteome</keyword>
<evidence type="ECO:0000313" key="7">
    <source>
        <dbReference type="EMBL" id="MEX6686975.1"/>
    </source>
</evidence>
<organism evidence="7 8">
    <name type="scientific">Danxiaibacter flavus</name>
    <dbReference type="NCBI Taxonomy" id="3049108"/>
    <lineage>
        <taxon>Bacteria</taxon>
        <taxon>Pseudomonadati</taxon>
        <taxon>Bacteroidota</taxon>
        <taxon>Chitinophagia</taxon>
        <taxon>Chitinophagales</taxon>
        <taxon>Chitinophagaceae</taxon>
        <taxon>Danxiaibacter</taxon>
    </lineage>
</organism>
<proteinExistence type="predicted"/>
<dbReference type="Pfam" id="PF19335">
    <property type="entry name" value="HMBD"/>
    <property type="match status" value="1"/>
</dbReference>
<gene>
    <name evidence="7" type="ORF">QTN47_05695</name>
</gene>
<feature type="domain" description="CusB-like beta-barrel" evidence="5">
    <location>
        <begin position="262"/>
        <end position="331"/>
    </location>
</feature>
<dbReference type="SUPFAM" id="SSF111369">
    <property type="entry name" value="HlyD-like secretion proteins"/>
    <property type="match status" value="1"/>
</dbReference>
<protein>
    <submittedName>
        <fullName evidence="7">Efflux RND transporter periplasmic adaptor subunit</fullName>
    </submittedName>
</protein>
<reference evidence="7 8" key="1">
    <citation type="submission" date="2023-07" db="EMBL/GenBank/DDBJ databases">
        <authorList>
            <person name="Lian W.-H."/>
        </authorList>
    </citation>
    <scope>NUCLEOTIDE SEQUENCE [LARGE SCALE GENOMIC DNA]</scope>
    <source>
        <strain evidence="7 8">SYSU DXS3180</strain>
    </source>
</reference>
<dbReference type="InterPro" id="IPR058792">
    <property type="entry name" value="Beta-barrel_RND_2"/>
</dbReference>
<dbReference type="Pfam" id="PF25919">
    <property type="entry name" value="BSH_CusB"/>
    <property type="match status" value="1"/>
</dbReference>
<feature type="domain" description="CusB-like barrel-sandwich hybrid" evidence="4">
    <location>
        <begin position="115"/>
        <end position="255"/>
    </location>
</feature>
<evidence type="ECO:0000313" key="8">
    <source>
        <dbReference type="Proteomes" id="UP001560573"/>
    </source>
</evidence>
<dbReference type="Pfam" id="PF25975">
    <property type="entry name" value="CzcB_C"/>
    <property type="match status" value="1"/>
</dbReference>
<dbReference type="Gene3D" id="2.40.30.170">
    <property type="match status" value="1"/>
</dbReference>
<accession>A0ABV3ZBJ1</accession>
<evidence type="ECO:0000259" key="6">
    <source>
        <dbReference type="Pfam" id="PF25975"/>
    </source>
</evidence>
<dbReference type="Pfam" id="PF25954">
    <property type="entry name" value="Beta-barrel_RND_2"/>
    <property type="match status" value="1"/>
</dbReference>
<dbReference type="InterPro" id="IPR051909">
    <property type="entry name" value="MFP_Cation_Efflux"/>
</dbReference>
<feature type="domain" description="CusB-like three alpha-helical bundle" evidence="3">
    <location>
        <begin position="151"/>
        <end position="199"/>
    </location>
</feature>